<evidence type="ECO:0008006" key="4">
    <source>
        <dbReference type="Google" id="ProtNLM"/>
    </source>
</evidence>
<feature type="signal peptide" evidence="1">
    <location>
        <begin position="1"/>
        <end position="40"/>
    </location>
</feature>
<accession>A0A1E7WUU7</accession>
<comment type="caution">
    <text evidence="2">The sequence shown here is derived from an EMBL/GenBank/DDBJ whole genome shotgun (WGS) entry which is preliminary data.</text>
</comment>
<reference evidence="3" key="1">
    <citation type="journal article" date="2016" name="Front. Microbiol.">
        <title>Molecular Keys to the Janthinobacterium and Duganella spp. Interaction with the Plant Pathogen Fusarium graminearum.</title>
        <authorList>
            <person name="Haack F.S."/>
            <person name="Poehlein A."/>
            <person name="Kroger C."/>
            <person name="Voigt C.A."/>
            <person name="Piepenbring M."/>
            <person name="Bode H.B."/>
            <person name="Daniel R."/>
            <person name="Schafer W."/>
            <person name="Streit W.R."/>
        </authorList>
    </citation>
    <scope>NUCLEOTIDE SEQUENCE [LARGE SCALE GENOMIC DNA]</scope>
    <source>
        <strain evidence="3">T54</strain>
    </source>
</reference>
<dbReference type="PATRIC" id="fig|762836.4.peg.1968"/>
<dbReference type="EMBL" id="LROM01000072">
    <property type="protein sequence ID" value="OFA03514.1"/>
    <property type="molecule type" value="Genomic_DNA"/>
</dbReference>
<dbReference type="Pfam" id="PF09694">
    <property type="entry name" value="Gcw_chp"/>
    <property type="match status" value="1"/>
</dbReference>
<feature type="chain" id="PRO_5009207770" description="Outer membrane protein beta-barrel domain-containing protein" evidence="1">
    <location>
        <begin position="41"/>
        <end position="250"/>
    </location>
</feature>
<organism evidence="2 3">
    <name type="scientific">Duganella phyllosphaerae</name>
    <dbReference type="NCBI Taxonomy" id="762836"/>
    <lineage>
        <taxon>Bacteria</taxon>
        <taxon>Pseudomonadati</taxon>
        <taxon>Pseudomonadota</taxon>
        <taxon>Betaproteobacteria</taxon>
        <taxon>Burkholderiales</taxon>
        <taxon>Oxalobacteraceae</taxon>
        <taxon>Telluria group</taxon>
        <taxon>Duganella</taxon>
    </lineage>
</organism>
<sequence>MHLPRARNRDRHSASTGAVTWRRAAFLFFSVMLAPAPALAQLDITGSVAVQSEYRYRGQNPGQGSAVPQATVNIDSDHGWYGGAFASAMTIGDLEGYKLQGYAGYAQRLRSGGSWELGCSRITYTQAHDNDFSECYGGLSFERGSARLYYSPRYLGYDARVLYGEINAFYPIHPRFNLVGHIGLMHNLSGGFFPGIPDAWRYDARIGIGIPFGRYTLQLAREHVQDDGRRYTMYPVHPPRQWSLGLSYAF</sequence>
<evidence type="ECO:0000313" key="2">
    <source>
        <dbReference type="EMBL" id="OFA03514.1"/>
    </source>
</evidence>
<proteinExistence type="predicted"/>
<keyword evidence="3" id="KW-1185">Reference proteome</keyword>
<keyword evidence="1" id="KW-0732">Signal</keyword>
<dbReference type="AlphaFoldDB" id="A0A1E7WUU7"/>
<gene>
    <name evidence="2" type="ORF">DUPY_18960</name>
</gene>
<dbReference type="Proteomes" id="UP000175989">
    <property type="component" value="Unassembled WGS sequence"/>
</dbReference>
<evidence type="ECO:0000313" key="3">
    <source>
        <dbReference type="Proteomes" id="UP000175989"/>
    </source>
</evidence>
<evidence type="ECO:0000256" key="1">
    <source>
        <dbReference type="SAM" id="SignalP"/>
    </source>
</evidence>
<dbReference type="NCBIfam" id="TIGR02001">
    <property type="entry name" value="gcw_chp"/>
    <property type="match status" value="1"/>
</dbReference>
<name>A0A1E7WUU7_9BURK</name>
<protein>
    <recommendedName>
        <fullName evidence="4">Outer membrane protein beta-barrel domain-containing protein</fullName>
    </recommendedName>
</protein>
<dbReference type="InterPro" id="IPR010239">
    <property type="entry name" value="CHP02001"/>
</dbReference>